<sequence length="251" mass="28445">MSEVLRSPSEMKAWRKDKVGTVGFVPTMGALHAGHEELIKRARKENDLVVLSIFVNPTQFNDPQDLAKYPKTWEQDFAMAEMNGVDAVFFPNFEEMYPDKYRYKVSENDYSLLLDGAHRPGHFDGVLSVVMKLFNLVRPNKAYFGEKDFQQLSLIRGMVDAFFMNLEVIPVATVREHDGLAMSSRNTRLKAEERKIAPAIYKAITESKSAEEATAKLQAQGFVVDYVTDIGSRRFVAAKLGEVRLIDNVEI</sequence>
<feature type="binding site" evidence="8">
    <location>
        <begin position="182"/>
        <end position="185"/>
    </location>
    <ligand>
        <name>ATP</name>
        <dbReference type="ChEBI" id="CHEBI:30616"/>
    </ligand>
</feature>
<dbReference type="GO" id="GO:0015940">
    <property type="term" value="P:pantothenate biosynthetic process"/>
    <property type="evidence" value="ECO:0007669"/>
    <property type="project" value="UniProtKB-UniRule"/>
</dbReference>
<dbReference type="EC" id="6.3.2.1" evidence="8"/>
<evidence type="ECO:0000256" key="6">
    <source>
        <dbReference type="ARBA" id="ARBA00022840"/>
    </source>
</evidence>
<dbReference type="PANTHER" id="PTHR21299">
    <property type="entry name" value="CYTIDYLATE KINASE/PANTOATE-BETA-ALANINE LIGASE"/>
    <property type="match status" value="1"/>
</dbReference>
<dbReference type="PANTHER" id="PTHR21299:SF1">
    <property type="entry name" value="PANTOATE--BETA-ALANINE LIGASE"/>
    <property type="match status" value="1"/>
</dbReference>
<dbReference type="InterPro" id="IPR014729">
    <property type="entry name" value="Rossmann-like_a/b/a_fold"/>
</dbReference>
<protein>
    <recommendedName>
        <fullName evidence="8">Pantothenate synthetase</fullName>
        <shortName evidence="8">PS</shortName>
        <ecNumber evidence="8">6.3.2.1</ecNumber>
    </recommendedName>
    <alternativeName>
        <fullName evidence="8">Pantoate--beta-alanine ligase</fullName>
    </alternativeName>
    <alternativeName>
        <fullName evidence="8">Pantoate-activating enzyme</fullName>
    </alternativeName>
</protein>
<dbReference type="AlphaFoldDB" id="A0A150WVS8"/>
<evidence type="ECO:0000256" key="4">
    <source>
        <dbReference type="ARBA" id="ARBA00022655"/>
    </source>
</evidence>
<feature type="binding site" evidence="8">
    <location>
        <position position="151"/>
    </location>
    <ligand>
        <name>(R)-pantoate</name>
        <dbReference type="ChEBI" id="CHEBI:15980"/>
    </ligand>
</feature>
<dbReference type="InterPro" id="IPR042176">
    <property type="entry name" value="Pantoate_ligase_C"/>
</dbReference>
<dbReference type="Gene3D" id="3.30.1300.10">
    <property type="entry name" value="Pantoate-beta-alanine ligase, C-terminal domain"/>
    <property type="match status" value="1"/>
</dbReference>
<keyword evidence="4 8" id="KW-0566">Pantothenate biosynthesis</keyword>
<feature type="binding site" evidence="8">
    <location>
        <begin position="28"/>
        <end position="35"/>
    </location>
    <ligand>
        <name>ATP</name>
        <dbReference type="ChEBI" id="CHEBI:30616"/>
    </ligand>
</feature>
<dbReference type="EMBL" id="LUKF01000001">
    <property type="protein sequence ID" value="KYG70551.1"/>
    <property type="molecule type" value="Genomic_DNA"/>
</dbReference>
<dbReference type="UniPathway" id="UPA00028">
    <property type="reaction ID" value="UER00005"/>
</dbReference>
<comment type="miscellaneous">
    <text evidence="8">The reaction proceeds by a bi uni uni bi ping pong mechanism.</text>
</comment>
<feature type="binding site" evidence="8">
    <location>
        <position position="59"/>
    </location>
    <ligand>
        <name>(R)-pantoate</name>
        <dbReference type="ChEBI" id="CHEBI:15980"/>
    </ligand>
</feature>
<comment type="pathway">
    <text evidence="1 8">Cofactor biosynthesis; (R)-pantothenate biosynthesis; (R)-pantothenate from (R)-pantoate and beta-alanine: step 1/1.</text>
</comment>
<proteinExistence type="inferred from homology"/>
<dbReference type="SUPFAM" id="SSF52374">
    <property type="entry name" value="Nucleotidylyl transferase"/>
    <property type="match status" value="1"/>
</dbReference>
<keyword evidence="6 8" id="KW-0067">ATP-binding</keyword>
<evidence type="ECO:0000256" key="2">
    <source>
        <dbReference type="ARBA" id="ARBA00009256"/>
    </source>
</evidence>
<dbReference type="GO" id="GO:0004592">
    <property type="term" value="F:pantoate-beta-alanine ligase activity"/>
    <property type="evidence" value="ECO:0007669"/>
    <property type="project" value="UniProtKB-UniRule"/>
</dbReference>
<feature type="binding site" evidence="8">
    <location>
        <position position="174"/>
    </location>
    <ligand>
        <name>ATP</name>
        <dbReference type="ChEBI" id="CHEBI:30616"/>
    </ligand>
</feature>
<comment type="subcellular location">
    <subcellularLocation>
        <location evidence="8">Cytoplasm</location>
    </subcellularLocation>
</comment>
<dbReference type="Proteomes" id="UP000075391">
    <property type="component" value="Unassembled WGS sequence"/>
</dbReference>
<dbReference type="NCBIfam" id="TIGR00018">
    <property type="entry name" value="panC"/>
    <property type="match status" value="1"/>
</dbReference>
<comment type="caution">
    <text evidence="9">The sequence shown here is derived from an EMBL/GenBank/DDBJ whole genome shotgun (WGS) entry which is preliminary data.</text>
</comment>
<reference evidence="9 10" key="1">
    <citation type="submission" date="2016-03" db="EMBL/GenBank/DDBJ databases">
        <authorList>
            <person name="Ploux O."/>
        </authorList>
    </citation>
    <scope>NUCLEOTIDE SEQUENCE [LARGE SCALE GENOMIC DNA]</scope>
    <source>
        <strain evidence="9 10">BER2</strain>
    </source>
</reference>
<organism evidence="9 10">
    <name type="scientific">Bdellovibrio bacteriovorus</name>
    <dbReference type="NCBI Taxonomy" id="959"/>
    <lineage>
        <taxon>Bacteria</taxon>
        <taxon>Pseudomonadati</taxon>
        <taxon>Bdellovibrionota</taxon>
        <taxon>Bdellovibrionia</taxon>
        <taxon>Bdellovibrionales</taxon>
        <taxon>Pseudobdellovibrionaceae</taxon>
        <taxon>Bdellovibrio</taxon>
    </lineage>
</organism>
<dbReference type="OrthoDB" id="5290636at2"/>
<evidence type="ECO:0000256" key="1">
    <source>
        <dbReference type="ARBA" id="ARBA00004990"/>
    </source>
</evidence>
<dbReference type="GO" id="GO:0005829">
    <property type="term" value="C:cytosol"/>
    <property type="evidence" value="ECO:0007669"/>
    <property type="project" value="TreeGrafter"/>
</dbReference>
<comment type="function">
    <text evidence="8">Catalyzes the condensation of pantoate with beta-alanine in an ATP-dependent reaction via a pantoyl-adenylate intermediate.</text>
</comment>
<evidence type="ECO:0000256" key="5">
    <source>
        <dbReference type="ARBA" id="ARBA00022741"/>
    </source>
</evidence>
<evidence type="ECO:0000313" key="9">
    <source>
        <dbReference type="EMBL" id="KYG70551.1"/>
    </source>
</evidence>
<dbReference type="RefSeq" id="WP_063242328.1">
    <property type="nucleotide sequence ID" value="NZ_LUKF01000001.1"/>
</dbReference>
<evidence type="ECO:0000256" key="7">
    <source>
        <dbReference type="ARBA" id="ARBA00048258"/>
    </source>
</evidence>
<comment type="subunit">
    <text evidence="8">Homodimer.</text>
</comment>
<evidence type="ECO:0000256" key="3">
    <source>
        <dbReference type="ARBA" id="ARBA00022598"/>
    </source>
</evidence>
<dbReference type="NCBIfam" id="TIGR00125">
    <property type="entry name" value="cyt_tran_rel"/>
    <property type="match status" value="1"/>
</dbReference>
<dbReference type="InterPro" id="IPR003721">
    <property type="entry name" value="Pantoate_ligase"/>
</dbReference>
<comment type="catalytic activity">
    <reaction evidence="7 8">
        <text>(R)-pantoate + beta-alanine + ATP = (R)-pantothenate + AMP + diphosphate + H(+)</text>
        <dbReference type="Rhea" id="RHEA:10912"/>
        <dbReference type="ChEBI" id="CHEBI:15378"/>
        <dbReference type="ChEBI" id="CHEBI:15980"/>
        <dbReference type="ChEBI" id="CHEBI:29032"/>
        <dbReference type="ChEBI" id="CHEBI:30616"/>
        <dbReference type="ChEBI" id="CHEBI:33019"/>
        <dbReference type="ChEBI" id="CHEBI:57966"/>
        <dbReference type="ChEBI" id="CHEBI:456215"/>
        <dbReference type="EC" id="6.3.2.1"/>
    </reaction>
</comment>
<dbReference type="InterPro" id="IPR004821">
    <property type="entry name" value="Cyt_trans-like"/>
</dbReference>
<gene>
    <name evidence="8" type="primary">panC</name>
    <name evidence="9" type="ORF">AZI85_01000</name>
</gene>
<keyword evidence="5 8" id="KW-0547">Nucleotide-binding</keyword>
<accession>A0A150WVS8</accession>
<name>A0A150WVS8_BDEBC</name>
<dbReference type="GO" id="GO:0005524">
    <property type="term" value="F:ATP binding"/>
    <property type="evidence" value="ECO:0007669"/>
    <property type="project" value="UniProtKB-KW"/>
</dbReference>
<feature type="binding site" evidence="8">
    <location>
        <position position="59"/>
    </location>
    <ligand>
        <name>beta-alanine</name>
        <dbReference type="ChEBI" id="CHEBI:57966"/>
    </ligand>
</feature>
<feature type="binding site" evidence="8">
    <location>
        <begin position="145"/>
        <end position="148"/>
    </location>
    <ligand>
        <name>ATP</name>
        <dbReference type="ChEBI" id="CHEBI:30616"/>
    </ligand>
</feature>
<comment type="similarity">
    <text evidence="2 8">Belongs to the pantothenate synthetase family.</text>
</comment>
<keyword evidence="8" id="KW-0963">Cytoplasm</keyword>
<keyword evidence="3 8" id="KW-0436">Ligase</keyword>
<dbReference type="Gene3D" id="3.40.50.620">
    <property type="entry name" value="HUPs"/>
    <property type="match status" value="1"/>
</dbReference>
<dbReference type="CDD" id="cd00560">
    <property type="entry name" value="PanC"/>
    <property type="match status" value="1"/>
</dbReference>
<dbReference type="HAMAP" id="MF_00158">
    <property type="entry name" value="PanC"/>
    <property type="match status" value="1"/>
</dbReference>
<evidence type="ECO:0000313" key="10">
    <source>
        <dbReference type="Proteomes" id="UP000075391"/>
    </source>
</evidence>
<evidence type="ECO:0000256" key="8">
    <source>
        <dbReference type="HAMAP-Rule" id="MF_00158"/>
    </source>
</evidence>
<feature type="active site" description="Proton donor" evidence="8">
    <location>
        <position position="35"/>
    </location>
</feature>
<dbReference type="Pfam" id="PF02569">
    <property type="entry name" value="Pantoate_ligase"/>
    <property type="match status" value="1"/>
</dbReference>